<accession>A0A507QS15</accession>
<dbReference type="PROSITE" id="PS50989">
    <property type="entry name" value="COA_CT_CTER"/>
    <property type="match status" value="1"/>
</dbReference>
<dbReference type="Gene3D" id="3.90.226.10">
    <property type="entry name" value="2-enoyl-CoA Hydratase, Chain A, domain 1"/>
    <property type="match status" value="2"/>
</dbReference>
<gene>
    <name evidence="2" type="ORF">MPDQ_001372</name>
</gene>
<keyword evidence="3" id="KW-1185">Reference proteome</keyword>
<dbReference type="SUPFAM" id="SSF52096">
    <property type="entry name" value="ClpP/crotonase"/>
    <property type="match status" value="2"/>
</dbReference>
<dbReference type="GO" id="GO:0004658">
    <property type="term" value="F:propionyl-CoA carboxylase activity"/>
    <property type="evidence" value="ECO:0007669"/>
    <property type="project" value="TreeGrafter"/>
</dbReference>
<dbReference type="InterPro" id="IPR029045">
    <property type="entry name" value="ClpP/crotonase-like_dom_sf"/>
</dbReference>
<dbReference type="InterPro" id="IPR034733">
    <property type="entry name" value="AcCoA_carboxyl_beta"/>
</dbReference>
<dbReference type="InterPro" id="IPR051047">
    <property type="entry name" value="AccD/PCCB"/>
</dbReference>
<organism evidence="2 3">
    <name type="scientific">Monascus purpureus</name>
    <name type="common">Red mold</name>
    <name type="synonym">Monascus anka</name>
    <dbReference type="NCBI Taxonomy" id="5098"/>
    <lineage>
        <taxon>Eukaryota</taxon>
        <taxon>Fungi</taxon>
        <taxon>Dikarya</taxon>
        <taxon>Ascomycota</taxon>
        <taxon>Pezizomycotina</taxon>
        <taxon>Eurotiomycetes</taxon>
        <taxon>Eurotiomycetidae</taxon>
        <taxon>Eurotiales</taxon>
        <taxon>Aspergillaceae</taxon>
        <taxon>Monascus</taxon>
    </lineage>
</organism>
<dbReference type="PANTHER" id="PTHR43842">
    <property type="entry name" value="PROPIONYL-COA CARBOXYLASE BETA CHAIN"/>
    <property type="match status" value="1"/>
</dbReference>
<evidence type="ECO:0000313" key="2">
    <source>
        <dbReference type="EMBL" id="TQB69790.1"/>
    </source>
</evidence>
<proteinExistence type="predicted"/>
<evidence type="ECO:0000313" key="3">
    <source>
        <dbReference type="Proteomes" id="UP000319663"/>
    </source>
</evidence>
<dbReference type="STRING" id="5098.A0A507QS15"/>
<name>A0A507QS15_MONPU</name>
<evidence type="ECO:0000259" key="1">
    <source>
        <dbReference type="PROSITE" id="PS50989"/>
    </source>
</evidence>
<protein>
    <recommendedName>
        <fullName evidence="1">CoA carboxyltransferase C-terminal domain-containing protein</fullName>
    </recommendedName>
</protein>
<dbReference type="AlphaFoldDB" id="A0A507QS15"/>
<sequence>MRDKVASDRVKQVTGHLKDSPQLPADYSDILSTLDNIRERVATPNFQNRGCIKQKRSEKLWVRERLGQLLYAGSFVEIGSVSGKAKWKQTGERTEEIEDFMPANNVQVLLTADDFTIRAGHSDGAIHEKTLYLEKLALAMRLPVVKLTDGSSGGGSVSTIKKTGYSYIPMAQIPPVLANDDPVGRLCPELRTIIPRRRVRMYNSRAIIKCVFDASIWFEIGTLWGRTVIVGLARLGGRPVGVISTDCEVNGGAIDSSGSQKLTRHLKLCDVMNLPIVQLVDVPGYAIGTMAEKKANPFGVEEIIDPAQPRKIAAAWAAQVYDELLPARILDRNSGKIRPTFT</sequence>
<feature type="domain" description="CoA carboxyltransferase C-terminal" evidence="1">
    <location>
        <begin position="182"/>
        <end position="292"/>
    </location>
</feature>
<dbReference type="Pfam" id="PF01039">
    <property type="entry name" value="Carboxyl_trans"/>
    <property type="match status" value="1"/>
</dbReference>
<dbReference type="InterPro" id="IPR011763">
    <property type="entry name" value="COA_CT_C"/>
</dbReference>
<dbReference type="EMBL" id="VIFY01000136">
    <property type="protein sequence ID" value="TQB69790.1"/>
    <property type="molecule type" value="Genomic_DNA"/>
</dbReference>
<dbReference type="PANTHER" id="PTHR43842:SF2">
    <property type="entry name" value="PROPIONYL-COA CARBOXYLASE BETA CHAIN, MITOCHONDRIAL"/>
    <property type="match status" value="1"/>
</dbReference>
<reference evidence="2 3" key="1">
    <citation type="submission" date="2019-06" db="EMBL/GenBank/DDBJ databases">
        <title>Wine fermentation using esterase from Monascus purpureus.</title>
        <authorList>
            <person name="Geng C."/>
            <person name="Zhang Y."/>
        </authorList>
    </citation>
    <scope>NUCLEOTIDE SEQUENCE [LARGE SCALE GENOMIC DNA]</scope>
    <source>
        <strain evidence="2">HQ1</strain>
    </source>
</reference>
<comment type="caution">
    <text evidence="2">The sequence shown here is derived from an EMBL/GenBank/DDBJ whole genome shotgun (WGS) entry which is preliminary data.</text>
</comment>
<dbReference type="Proteomes" id="UP000319663">
    <property type="component" value="Unassembled WGS sequence"/>
</dbReference>